<proteinExistence type="predicted"/>
<name>A0A9P1ST85_LISMN</name>
<sequence length="477" mass="53224">MYSVRLYEDYKDRNGVLIHSAYSSGEKLNSAKLKLKLKGIDEFSFSLSQKNVGFGKIRPLSSLISVFHEMTGEVIFSGRVLKPTYSMSSEGHFSQEYICESILGYLYDSSQRYAELKNVYRSTYFSKIIEQHNRAVEPHKRFEIGQINLSNDEVKTRWTGYEKTYDVLRDSLLEKEGGCLRTRIEGSVTYLDYFDTPPIPSATKLEIKRNLKSVSREIDMSSVATRVIPLGEALDTSDGEASPRLTIAALNGGRDYLDNMALQKEFGVIEETVVWEDAAGTKDLMNKAIAYVESQGVITEAWSVTALDLSLAGYDFNAIEVGGSYELVNPYIAPSEALQVIEKEVDLLNPISSSLTIGEKQKSLSQFQIDTKKVKSELIRLKGNVTSQKAKVTQLNDNLISVNESLAVVQKNLEDANLFEVSNQLQAIQLSLGQIEQNAVSKTSFDLLKADLDAFKVSQEAFNNQVLNRLTNLEGGV</sequence>
<evidence type="ECO:0000313" key="2">
    <source>
        <dbReference type="EMBL" id="EAC5550219.1"/>
    </source>
</evidence>
<dbReference type="Proteomes" id="UP000365297">
    <property type="component" value="Unassembled WGS sequence"/>
</dbReference>
<evidence type="ECO:0000313" key="3">
    <source>
        <dbReference type="Proteomes" id="UP000365297"/>
    </source>
</evidence>
<gene>
    <name evidence="2" type="ORF">ARY78_07250</name>
</gene>
<organism evidence="2 3">
    <name type="scientific">Listeria monocytogenes</name>
    <dbReference type="NCBI Taxonomy" id="1639"/>
    <lineage>
        <taxon>Bacteria</taxon>
        <taxon>Bacillati</taxon>
        <taxon>Bacillota</taxon>
        <taxon>Bacilli</taxon>
        <taxon>Bacillales</taxon>
        <taxon>Listeriaceae</taxon>
        <taxon>Listeria</taxon>
    </lineage>
</organism>
<dbReference type="AlphaFoldDB" id="A0A9P1ST85"/>
<protein>
    <recommendedName>
        <fullName evidence="1">Tail spike domain-containing protein</fullName>
    </recommendedName>
</protein>
<dbReference type="EMBL" id="AAAIXK010000003">
    <property type="protein sequence ID" value="EAC5550219.1"/>
    <property type="molecule type" value="Genomic_DNA"/>
</dbReference>
<comment type="caution">
    <text evidence="2">The sequence shown here is derived from an EMBL/GenBank/DDBJ whole genome shotgun (WGS) entry which is preliminary data.</text>
</comment>
<accession>A0A9P1ST85</accession>
<feature type="domain" description="Tail spike" evidence="1">
    <location>
        <begin position="141"/>
        <end position="369"/>
    </location>
</feature>
<dbReference type="InterPro" id="IPR010572">
    <property type="entry name" value="Tail_dom"/>
</dbReference>
<reference evidence="2 3" key="1">
    <citation type="submission" date="2018-06" db="EMBL/GenBank/DDBJ databases">
        <authorList>
            <consortium name="GenomeTrakr: Next Generation Sequencing Network for Food Pathogen Tracability"/>
        </authorList>
    </citation>
    <scope>NUCLEOTIDE SEQUENCE [LARGE SCALE GENOMIC DNA]</scope>
    <source>
        <strain evidence="2 3">FDA00007096</strain>
    </source>
</reference>
<dbReference type="Pfam" id="PF06605">
    <property type="entry name" value="Prophage_tail"/>
    <property type="match status" value="1"/>
</dbReference>
<evidence type="ECO:0000259" key="1">
    <source>
        <dbReference type="Pfam" id="PF06605"/>
    </source>
</evidence>